<evidence type="ECO:0000259" key="7">
    <source>
        <dbReference type="Pfam" id="PF10035"/>
    </source>
</evidence>
<name>A0ABM8IGW5_9FIRM</name>
<feature type="transmembrane region" description="Helical" evidence="6">
    <location>
        <begin position="40"/>
        <end position="66"/>
    </location>
</feature>
<evidence type="ECO:0000256" key="1">
    <source>
        <dbReference type="ARBA" id="ARBA00004651"/>
    </source>
</evidence>
<dbReference type="Pfam" id="PF10035">
    <property type="entry name" value="DUF2179"/>
    <property type="match status" value="1"/>
</dbReference>
<gene>
    <name evidence="8" type="primary">ypjC</name>
    <name evidence="8" type="ORF">T23_05900</name>
</gene>
<dbReference type="PIRSF" id="PIRSF006483">
    <property type="entry name" value="Membrane_protein_YitT"/>
    <property type="match status" value="1"/>
</dbReference>
<dbReference type="Gene3D" id="3.30.70.120">
    <property type="match status" value="1"/>
</dbReference>
<protein>
    <submittedName>
        <fullName evidence="8">UPF0750 membrane protein YpjC</fullName>
    </submittedName>
</protein>
<sequence>MSFKLLKQLFFITIGTALMALGVVNFAIVNQMAEGGFTGITIILYHLFGISTGVSNLLLNIPMLIIGYRQFTKRGFWLTIYGTCMLSLFLSLFESLGHIIPPLPNDMIIASIGMGVLIGTGLGIIFNAGGTTGGVDIIAKIIKDKLGIPMARTMFTFDAIVIGISLVIFLSFTNAIYTILGLYIASKIIERFQEGFQAGHKVLIISDAYQDIADAIHQKMSRGATFIHGMGSYNKTEKTIILTIINKRELNSLKEIIYTIDPQAFVSVSHVYETLGEGFTFDANGLPYLD</sequence>
<dbReference type="CDD" id="cd16380">
    <property type="entry name" value="YitT_C"/>
    <property type="match status" value="1"/>
</dbReference>
<feature type="domain" description="DUF2179" evidence="7">
    <location>
        <begin position="222"/>
        <end position="276"/>
    </location>
</feature>
<organism evidence="8 9">
    <name type="scientific">Turicibacter faecis</name>
    <dbReference type="NCBI Taxonomy" id="2963365"/>
    <lineage>
        <taxon>Bacteria</taxon>
        <taxon>Bacillati</taxon>
        <taxon>Bacillota</taxon>
        <taxon>Erysipelotrichia</taxon>
        <taxon>Erysipelotrichales</taxon>
        <taxon>Turicibacteraceae</taxon>
        <taxon>Turicibacter</taxon>
    </lineage>
</organism>
<feature type="transmembrane region" description="Helical" evidence="6">
    <location>
        <begin position="78"/>
        <end position="100"/>
    </location>
</feature>
<dbReference type="Pfam" id="PF02588">
    <property type="entry name" value="YitT_membrane"/>
    <property type="match status" value="1"/>
</dbReference>
<feature type="transmembrane region" description="Helical" evidence="6">
    <location>
        <begin position="112"/>
        <end position="138"/>
    </location>
</feature>
<evidence type="ECO:0000256" key="3">
    <source>
        <dbReference type="ARBA" id="ARBA00022692"/>
    </source>
</evidence>
<evidence type="ECO:0000313" key="8">
    <source>
        <dbReference type="EMBL" id="BEH90488.1"/>
    </source>
</evidence>
<keyword evidence="2" id="KW-1003">Cell membrane</keyword>
<proteinExistence type="predicted"/>
<accession>A0ABM8IGW5</accession>
<dbReference type="PANTHER" id="PTHR33545">
    <property type="entry name" value="UPF0750 MEMBRANE PROTEIN YITT-RELATED"/>
    <property type="match status" value="1"/>
</dbReference>
<keyword evidence="3 6" id="KW-0812">Transmembrane</keyword>
<reference evidence="8" key="1">
    <citation type="journal article" date="2024" name="Int. J. Syst. Evol. Microbiol.">
        <title>Turicibacter faecis sp. nov., isolated from faeces of heart failure mouse model.</title>
        <authorList>
            <person name="Imamura Y."/>
            <person name="Motooka D."/>
            <person name="Nakajima Y."/>
            <person name="Ito S."/>
            <person name="Kitakaze M."/>
            <person name="Iida T."/>
            <person name="Nakamura S."/>
        </authorList>
    </citation>
    <scope>NUCLEOTIDE SEQUENCE</scope>
    <source>
        <strain evidence="8">TC023</strain>
    </source>
</reference>
<evidence type="ECO:0000256" key="2">
    <source>
        <dbReference type="ARBA" id="ARBA00022475"/>
    </source>
</evidence>
<dbReference type="InterPro" id="IPR003740">
    <property type="entry name" value="YitT"/>
</dbReference>
<dbReference type="InterPro" id="IPR015867">
    <property type="entry name" value="N-reg_PII/ATP_PRibTrfase_C"/>
</dbReference>
<keyword evidence="4 6" id="KW-1133">Transmembrane helix</keyword>
<dbReference type="InterPro" id="IPR051461">
    <property type="entry name" value="UPF0750_membrane"/>
</dbReference>
<feature type="transmembrane region" description="Helical" evidence="6">
    <location>
        <begin position="159"/>
        <end position="184"/>
    </location>
</feature>
<dbReference type="InterPro" id="IPR019264">
    <property type="entry name" value="DUF2179"/>
</dbReference>
<evidence type="ECO:0000313" key="9">
    <source>
        <dbReference type="Proteomes" id="UP001432099"/>
    </source>
</evidence>
<dbReference type="EMBL" id="AP028127">
    <property type="protein sequence ID" value="BEH90488.1"/>
    <property type="molecule type" value="Genomic_DNA"/>
</dbReference>
<dbReference type="RefSeq" id="WP_161832652.1">
    <property type="nucleotide sequence ID" value="NZ_AP028127.1"/>
</dbReference>
<evidence type="ECO:0000256" key="6">
    <source>
        <dbReference type="SAM" id="Phobius"/>
    </source>
</evidence>
<dbReference type="Proteomes" id="UP001432099">
    <property type="component" value="Chromosome"/>
</dbReference>
<keyword evidence="9" id="KW-1185">Reference proteome</keyword>
<dbReference type="PANTHER" id="PTHR33545:SF10">
    <property type="entry name" value="UPF0750 MEMBRANE PROTEIN YPJC"/>
    <property type="match status" value="1"/>
</dbReference>
<feature type="transmembrane region" description="Helical" evidence="6">
    <location>
        <begin position="9"/>
        <end position="28"/>
    </location>
</feature>
<evidence type="ECO:0000256" key="4">
    <source>
        <dbReference type="ARBA" id="ARBA00022989"/>
    </source>
</evidence>
<keyword evidence="5 6" id="KW-0472">Membrane</keyword>
<comment type="subcellular location">
    <subcellularLocation>
        <location evidence="1">Cell membrane</location>
        <topology evidence="1">Multi-pass membrane protein</topology>
    </subcellularLocation>
</comment>
<evidence type="ECO:0000256" key="5">
    <source>
        <dbReference type="ARBA" id="ARBA00023136"/>
    </source>
</evidence>